<gene>
    <name evidence="7 9" type="primary">nrdR</name>
    <name evidence="9" type="ORF">DDT42_00861</name>
</gene>
<name>A0A9E2BHI3_PSYF1</name>
<evidence type="ECO:0000313" key="10">
    <source>
        <dbReference type="Proteomes" id="UP000811545"/>
    </source>
</evidence>
<evidence type="ECO:0000313" key="9">
    <source>
        <dbReference type="EMBL" id="MBT9144997.1"/>
    </source>
</evidence>
<keyword evidence="5 7" id="KW-0238">DNA-binding</keyword>
<comment type="similarity">
    <text evidence="7">Belongs to the NrdR family.</text>
</comment>
<dbReference type="HAMAP" id="MF_00440">
    <property type="entry name" value="NrdR"/>
    <property type="match status" value="1"/>
</dbReference>
<sequence>MICPYCQNTDTKVTDKRDSEAITRRRRECLKCGKRFTTFERVELDLNVIKKNWTRQKFDIDKLKRGVERALEKRPFDSDKIDEIVSDIEAKIYRIAKDKDIHSTKIGEVVMDKLKKTDKIAYIRFASVYREFADIEDFKNELKELKK</sequence>
<dbReference type="AlphaFoldDB" id="A0A9E2BHI3"/>
<keyword evidence="3 7" id="KW-0067">ATP-binding</keyword>
<dbReference type="InterPro" id="IPR055173">
    <property type="entry name" value="NrdR-like_N"/>
</dbReference>
<evidence type="ECO:0000259" key="8">
    <source>
        <dbReference type="PROSITE" id="PS51161"/>
    </source>
</evidence>
<comment type="caution">
    <text evidence="7">Lacks conserved residue(s) required for the propagation of feature annotation.</text>
</comment>
<dbReference type="PANTHER" id="PTHR30455:SF2">
    <property type="entry name" value="TRANSCRIPTIONAL REPRESSOR NRDR"/>
    <property type="match status" value="1"/>
</dbReference>
<evidence type="ECO:0000256" key="4">
    <source>
        <dbReference type="ARBA" id="ARBA00023015"/>
    </source>
</evidence>
<dbReference type="NCBIfam" id="TIGR00244">
    <property type="entry name" value="transcriptional regulator NrdR"/>
    <property type="match status" value="1"/>
</dbReference>
<dbReference type="Proteomes" id="UP000811545">
    <property type="component" value="Unassembled WGS sequence"/>
</dbReference>
<evidence type="ECO:0000256" key="2">
    <source>
        <dbReference type="ARBA" id="ARBA00022741"/>
    </source>
</evidence>
<dbReference type="GO" id="GO:0005524">
    <property type="term" value="F:ATP binding"/>
    <property type="evidence" value="ECO:0007669"/>
    <property type="project" value="UniProtKB-UniRule"/>
</dbReference>
<accession>A0A9E2BHI3</accession>
<evidence type="ECO:0000256" key="6">
    <source>
        <dbReference type="ARBA" id="ARBA00023163"/>
    </source>
</evidence>
<organism evidence="9 10">
    <name type="scientific">Psychracetigena formicireducens</name>
    <dbReference type="NCBI Taxonomy" id="2986056"/>
    <lineage>
        <taxon>Bacteria</taxon>
        <taxon>Bacillati</taxon>
        <taxon>Candidatus Lithacetigenota</taxon>
        <taxon>Candidatus Psychracetigena</taxon>
    </lineage>
</organism>
<reference evidence="9 10" key="1">
    <citation type="journal article" date="2021" name="bioRxiv">
        <title>Unique metabolic strategies in Hadean analogues reveal hints for primordial physiology.</title>
        <authorList>
            <person name="Nobu M.K."/>
            <person name="Nakai R."/>
            <person name="Tamazawa S."/>
            <person name="Mori H."/>
            <person name="Toyoda A."/>
            <person name="Ijiri A."/>
            <person name="Suzuki S."/>
            <person name="Kurokawa K."/>
            <person name="Kamagata Y."/>
            <person name="Tamaki H."/>
        </authorList>
    </citation>
    <scope>NUCLEOTIDE SEQUENCE [LARGE SCALE GENOMIC DNA]</scope>
    <source>
        <strain evidence="9">BS525</strain>
    </source>
</reference>
<dbReference type="PROSITE" id="PS51161">
    <property type="entry name" value="ATP_CONE"/>
    <property type="match status" value="1"/>
</dbReference>
<evidence type="ECO:0000256" key="5">
    <source>
        <dbReference type="ARBA" id="ARBA00023125"/>
    </source>
</evidence>
<protein>
    <recommendedName>
        <fullName evidence="7">Transcriptional repressor NrdR</fullName>
    </recommendedName>
</protein>
<evidence type="ECO:0000256" key="1">
    <source>
        <dbReference type="ARBA" id="ARBA00022491"/>
    </source>
</evidence>
<keyword evidence="2 7" id="KW-0547">Nucleotide-binding</keyword>
<comment type="caution">
    <text evidence="9">The sequence shown here is derived from an EMBL/GenBank/DDBJ whole genome shotgun (WGS) entry which is preliminary data.</text>
</comment>
<evidence type="ECO:0000256" key="7">
    <source>
        <dbReference type="HAMAP-Rule" id="MF_00440"/>
    </source>
</evidence>
<evidence type="ECO:0000256" key="3">
    <source>
        <dbReference type="ARBA" id="ARBA00022840"/>
    </source>
</evidence>
<comment type="function">
    <text evidence="7">Negatively regulates transcription of bacterial ribonucleotide reductase nrd genes and operons by binding to NrdR-boxes.</text>
</comment>
<dbReference type="PANTHER" id="PTHR30455">
    <property type="entry name" value="TRANSCRIPTIONAL REPRESSOR NRDR"/>
    <property type="match status" value="1"/>
</dbReference>
<dbReference type="GO" id="GO:0003677">
    <property type="term" value="F:DNA binding"/>
    <property type="evidence" value="ECO:0007669"/>
    <property type="project" value="UniProtKB-KW"/>
</dbReference>
<dbReference type="InterPro" id="IPR003796">
    <property type="entry name" value="RNR_NrdR-like"/>
</dbReference>
<dbReference type="Gene3D" id="1.20.5.340">
    <property type="match status" value="1"/>
</dbReference>
<keyword evidence="1 7" id="KW-0678">Repressor</keyword>
<keyword evidence="6 7" id="KW-0804">Transcription</keyword>
<dbReference type="GO" id="GO:0045892">
    <property type="term" value="P:negative regulation of DNA-templated transcription"/>
    <property type="evidence" value="ECO:0007669"/>
    <property type="project" value="UniProtKB-UniRule"/>
</dbReference>
<dbReference type="Pfam" id="PF03477">
    <property type="entry name" value="ATP-cone"/>
    <property type="match status" value="1"/>
</dbReference>
<dbReference type="InterPro" id="IPR005144">
    <property type="entry name" value="ATP-cone_dom"/>
</dbReference>
<feature type="domain" description="ATP-cone" evidence="8">
    <location>
        <begin position="46"/>
        <end position="137"/>
    </location>
</feature>
<dbReference type="GO" id="GO:0008270">
    <property type="term" value="F:zinc ion binding"/>
    <property type="evidence" value="ECO:0007669"/>
    <property type="project" value="InterPro"/>
</dbReference>
<keyword evidence="4 7" id="KW-0805">Transcription regulation</keyword>
<dbReference type="Pfam" id="PF22811">
    <property type="entry name" value="Zn_ribbon_NrdR"/>
    <property type="match status" value="1"/>
</dbReference>
<dbReference type="EMBL" id="QLTW01000038">
    <property type="protein sequence ID" value="MBT9144997.1"/>
    <property type="molecule type" value="Genomic_DNA"/>
</dbReference>
<proteinExistence type="inferred from homology"/>